<organism evidence="1 2">
    <name type="scientific">Pseudomonas fluorescens</name>
    <dbReference type="NCBI Taxonomy" id="294"/>
    <lineage>
        <taxon>Bacteria</taxon>
        <taxon>Pseudomonadati</taxon>
        <taxon>Pseudomonadota</taxon>
        <taxon>Gammaproteobacteria</taxon>
        <taxon>Pseudomonadales</taxon>
        <taxon>Pseudomonadaceae</taxon>
        <taxon>Pseudomonas</taxon>
    </lineage>
</organism>
<evidence type="ECO:0000313" key="1">
    <source>
        <dbReference type="EMBL" id="VVO60679.1"/>
    </source>
</evidence>
<name>A0A5E7H8Z2_PSEFL</name>
<protein>
    <recommendedName>
        <fullName evidence="3">BIG2 domain-containing protein</fullName>
    </recommendedName>
</protein>
<dbReference type="SUPFAM" id="SSF49373">
    <property type="entry name" value="Invasin/intimin cell-adhesion fragments"/>
    <property type="match status" value="1"/>
</dbReference>
<dbReference type="AlphaFoldDB" id="A0A5E7H8Z2"/>
<accession>A0A5E7H8Z2</accession>
<dbReference type="Gene3D" id="2.60.40.10">
    <property type="entry name" value="Immunoglobulins"/>
    <property type="match status" value="1"/>
</dbReference>
<evidence type="ECO:0008006" key="3">
    <source>
        <dbReference type="Google" id="ProtNLM"/>
    </source>
</evidence>
<sequence>MGNAIFGSTRHAKEYIVDIQSLVLNESFVLFPVFLPGWISPIKPPERANGGVPRSLYDDKPTGLQCVVDPWSEMQSRNQTMEAFDSVALFINNELTQVDSATVQPGDEQKRIALNVPHGHLNHGVNRLYYKVTRLGGNVETSRDLLVLYHLRAPVNLDLMIPPDVVANGVSAEQAAQGVEFGFTFTPLEPFSLVRFRIGNELYTREVTSPPTPVTVTLFTADFQKIGDGKIELDFVVTDQLGNSSTSTVKTLDVHLSRPLELPAPTVRGQTGNNFSPTQPEIRVLVPQGSLLPDDKLTVQWTGATAVPAGSYTSPQRLVSAGLEIAVPRSVLAYSLGKPVTVTYTIERNGVSTTSLPLTLNIQTLPASALITPKIIDADANNVLDVIALGTKNPTIHGLLWTLIDVGQHVWMSLEGKKADGSPHNLTVWSGGASYANATWVSQGFWPRTFANSYVKELGNDSTLTIKFKASLDKSNNAATATVFPDRTYTIRAVALVAPTITQALDSKGVAIPQGGTTVDTTVKLSGAGAKGQKVQIKDGATVKGEATVNLTTGLWELTVTGLTVAAHSFTATALYGSGQVSAARTLTVIASTAPTITQALDSKGVAIPQGGTTVDTTVKLSGAGAKGQKVQIKDGATVKGEATVNLTTGLWELTVTGLTVAAHSFTATALYGSGQVSAARTLTVIASTAPTITQALDSKGVAIPQGGTTVDTTVKLSGAGAKGQKVQIKDGATVKGEATVNLTTGLWELTVTGLTVAAHSFTATALYGSGQVSAARTLNVIVKELAIDTTPLRLSAFKINWWNTSPVPGNFATRLPSGGTPPYRYWSRNINIATVDSRGEVTGVKNGSAFIDVHDSAGKFVTYQVVVSNVWDLVASFHVPTDLATNIGNRRGHRPFTQSDLDHLKRFNSPIRLSAGELWCCVPPSGGYSSVFNTVSQSFSQAHETAKYGSITLYAVV</sequence>
<dbReference type="Gene3D" id="2.60.40.1080">
    <property type="match status" value="1"/>
</dbReference>
<gene>
    <name evidence="1" type="ORF">PS896_00787</name>
</gene>
<dbReference type="EMBL" id="CABVIN010000001">
    <property type="protein sequence ID" value="VVO60679.1"/>
    <property type="molecule type" value="Genomic_DNA"/>
</dbReference>
<dbReference type="InterPro" id="IPR008964">
    <property type="entry name" value="Invasin/intimin_cell_adhesion"/>
</dbReference>
<dbReference type="InterPro" id="IPR013783">
    <property type="entry name" value="Ig-like_fold"/>
</dbReference>
<evidence type="ECO:0000313" key="2">
    <source>
        <dbReference type="Proteomes" id="UP000377224"/>
    </source>
</evidence>
<proteinExistence type="predicted"/>
<reference evidence="1 2" key="1">
    <citation type="submission" date="2019-09" db="EMBL/GenBank/DDBJ databases">
        <authorList>
            <person name="Chandra G."/>
            <person name="Truman W A."/>
        </authorList>
    </citation>
    <scope>NUCLEOTIDE SEQUENCE [LARGE SCALE GENOMIC DNA]</scope>
    <source>
        <strain evidence="1">PS896</strain>
    </source>
</reference>
<dbReference type="Proteomes" id="UP000377224">
    <property type="component" value="Unassembled WGS sequence"/>
</dbReference>